<sequence>MIYYKIIFITFLFLALSSCKKGFLDQKPDLTMAVPHTLADCQAMLDDYARMNAGYPDHGEAAADNFFFSDNVYRDLIYFSETPEDKDNYLWNPAGEHVEQWQNGYNVIYSANMVLQVLEKFSSSDRDYNSIKGSALFYRAFAFYNLAQLFCKPYIAETANADLGIPLRMTPDPKEPVTRGTVKKLYDRITQDLTEAVALLSKDVPVKSRPSKAAGYAALARTYLAMEDYGNAEKMADECLKMQSILIDYNVTSNPATATTVNPNGFKRFLRFNAEVIFQATTGFTQLSYDQAMVDSDLYDSYLSGDCRKTVFFTMSFDPYTGEPGHAFIGNYDGTDPNRESPNLFVGFATNELYLIRAECRARAGQTGSAMADLNTLMAKRMKPPYVNRTATSAEDALKQILEERRKELLFRGLRWTDLRRLNQDARFAKTLHRNMNNLIYTPLKPDDLRYVMLIPTREEINLTDMAQNPR</sequence>
<keyword evidence="4" id="KW-0472">Membrane</keyword>
<dbReference type="InterPro" id="IPR012944">
    <property type="entry name" value="SusD_RagB_dom"/>
</dbReference>
<dbReference type="InterPro" id="IPR033985">
    <property type="entry name" value="SusD-like_N"/>
</dbReference>
<dbReference type="RefSeq" id="WP_380921197.1">
    <property type="nucleotide sequence ID" value="NZ_JBHUPE010000005.1"/>
</dbReference>
<comment type="caution">
    <text evidence="8">The sequence shown here is derived from an EMBL/GenBank/DDBJ whole genome shotgun (WGS) entry which is preliminary data.</text>
</comment>
<dbReference type="Pfam" id="PF14322">
    <property type="entry name" value="SusD-like_3"/>
    <property type="match status" value="1"/>
</dbReference>
<gene>
    <name evidence="8" type="ORF">ACFS6I_13085</name>
</gene>
<evidence type="ECO:0000256" key="5">
    <source>
        <dbReference type="ARBA" id="ARBA00023237"/>
    </source>
</evidence>
<evidence type="ECO:0000256" key="1">
    <source>
        <dbReference type="ARBA" id="ARBA00004442"/>
    </source>
</evidence>
<dbReference type="EMBL" id="JBHUPE010000005">
    <property type="protein sequence ID" value="MFD2904867.1"/>
    <property type="molecule type" value="Genomic_DNA"/>
</dbReference>
<proteinExistence type="inferred from homology"/>
<dbReference type="SUPFAM" id="SSF48452">
    <property type="entry name" value="TPR-like"/>
    <property type="match status" value="1"/>
</dbReference>
<organism evidence="8 9">
    <name type="scientific">Sphingobacterium anhuiense</name>
    <dbReference type="NCBI Taxonomy" id="493780"/>
    <lineage>
        <taxon>Bacteria</taxon>
        <taxon>Pseudomonadati</taxon>
        <taxon>Bacteroidota</taxon>
        <taxon>Sphingobacteriia</taxon>
        <taxon>Sphingobacteriales</taxon>
        <taxon>Sphingobacteriaceae</taxon>
        <taxon>Sphingobacterium</taxon>
    </lineage>
</organism>
<evidence type="ECO:0000256" key="2">
    <source>
        <dbReference type="ARBA" id="ARBA00006275"/>
    </source>
</evidence>
<comment type="subcellular location">
    <subcellularLocation>
        <location evidence="1">Cell outer membrane</location>
    </subcellularLocation>
</comment>
<name>A0ABW5YWU0_9SPHI</name>
<feature type="domain" description="RagB/SusD" evidence="6">
    <location>
        <begin position="352"/>
        <end position="437"/>
    </location>
</feature>
<evidence type="ECO:0000259" key="6">
    <source>
        <dbReference type="Pfam" id="PF07980"/>
    </source>
</evidence>
<keyword evidence="9" id="KW-1185">Reference proteome</keyword>
<evidence type="ECO:0000313" key="8">
    <source>
        <dbReference type="EMBL" id="MFD2904867.1"/>
    </source>
</evidence>
<evidence type="ECO:0000256" key="3">
    <source>
        <dbReference type="ARBA" id="ARBA00022729"/>
    </source>
</evidence>
<evidence type="ECO:0000259" key="7">
    <source>
        <dbReference type="Pfam" id="PF14322"/>
    </source>
</evidence>
<reference evidence="9" key="1">
    <citation type="journal article" date="2019" name="Int. J. Syst. Evol. Microbiol.">
        <title>The Global Catalogue of Microorganisms (GCM) 10K type strain sequencing project: providing services to taxonomists for standard genome sequencing and annotation.</title>
        <authorList>
            <consortium name="The Broad Institute Genomics Platform"/>
            <consortium name="The Broad Institute Genome Sequencing Center for Infectious Disease"/>
            <person name="Wu L."/>
            <person name="Ma J."/>
        </authorList>
    </citation>
    <scope>NUCLEOTIDE SEQUENCE [LARGE SCALE GENOMIC DNA]</scope>
    <source>
        <strain evidence="9">KCTC 22209</strain>
    </source>
</reference>
<comment type="similarity">
    <text evidence="2">Belongs to the SusD family.</text>
</comment>
<evidence type="ECO:0000256" key="4">
    <source>
        <dbReference type="ARBA" id="ARBA00023136"/>
    </source>
</evidence>
<keyword evidence="5" id="KW-0998">Cell outer membrane</keyword>
<evidence type="ECO:0000313" key="9">
    <source>
        <dbReference type="Proteomes" id="UP001597509"/>
    </source>
</evidence>
<protein>
    <submittedName>
        <fullName evidence="8">RagB/SusD family nutrient uptake outer membrane protein</fullName>
    </submittedName>
</protein>
<dbReference type="Gene3D" id="1.25.40.390">
    <property type="match status" value="1"/>
</dbReference>
<dbReference type="Pfam" id="PF07980">
    <property type="entry name" value="SusD_RagB"/>
    <property type="match status" value="1"/>
</dbReference>
<dbReference type="PROSITE" id="PS51257">
    <property type="entry name" value="PROKAR_LIPOPROTEIN"/>
    <property type="match status" value="1"/>
</dbReference>
<accession>A0ABW5YWU0</accession>
<dbReference type="InterPro" id="IPR011990">
    <property type="entry name" value="TPR-like_helical_dom_sf"/>
</dbReference>
<keyword evidence="3" id="KW-0732">Signal</keyword>
<feature type="domain" description="SusD-like N-terminal" evidence="7">
    <location>
        <begin position="23"/>
        <end position="224"/>
    </location>
</feature>
<dbReference type="Proteomes" id="UP001597509">
    <property type="component" value="Unassembled WGS sequence"/>
</dbReference>